<evidence type="ECO:0008006" key="5">
    <source>
        <dbReference type="Google" id="ProtNLM"/>
    </source>
</evidence>
<accession>A0A9W6MZ17</accession>
<reference evidence="3" key="1">
    <citation type="journal article" date="2014" name="Int. J. Syst. Evol. Microbiol.">
        <title>Complete genome sequence of Corynebacterium casei LMG S-19264T (=DSM 44701T), isolated from a smear-ripened cheese.</title>
        <authorList>
            <consortium name="US DOE Joint Genome Institute (JGI-PGF)"/>
            <person name="Walter F."/>
            <person name="Albersmeier A."/>
            <person name="Kalinowski J."/>
            <person name="Ruckert C."/>
        </authorList>
    </citation>
    <scope>NUCLEOTIDE SEQUENCE</scope>
    <source>
        <strain evidence="3">VKM B-2484</strain>
    </source>
</reference>
<dbReference type="Pfam" id="PF13391">
    <property type="entry name" value="HNH_2"/>
    <property type="match status" value="1"/>
</dbReference>
<evidence type="ECO:0000313" key="4">
    <source>
        <dbReference type="Proteomes" id="UP001143370"/>
    </source>
</evidence>
<proteinExistence type="predicted"/>
<dbReference type="InterPro" id="IPR003615">
    <property type="entry name" value="HNH_nuc"/>
</dbReference>
<evidence type="ECO:0000313" key="3">
    <source>
        <dbReference type="EMBL" id="GLK71728.1"/>
    </source>
</evidence>
<feature type="domain" description="Methylase-associated X1" evidence="2">
    <location>
        <begin position="48"/>
        <end position="153"/>
    </location>
</feature>
<sequence length="333" mass="37193">MPLSSQKAGLLSRFEEAIRLGGWSVLFLSKHEHPARYRLVRGTDTMLVRVFIWQISHGGRTNLPNEYRIQNTGVPELEAEPGCHTVILGWWPAIDVFAGWDIRQHIGPVANSPSMQINEEALRKALITGFAPYKNQKGETAIAIRPDFMATYVEFLDALHDSGRIPKEAAVLAKLACDPDTVPDEEIEEAVPGKRKVAIITTKRKLRALDFSRRVLCAYGHQCAMCGTQLRLVDGAHILPVEHDDSTDQTSNGVALCALHHRAYDRGLVAFDHQFNITINEIMIKRLKTDDRIRGLKAFRKSLRPILVIPADKKDRPAEKFVKAANALRGLGA</sequence>
<dbReference type="Proteomes" id="UP001143370">
    <property type="component" value="Unassembled WGS sequence"/>
</dbReference>
<dbReference type="AlphaFoldDB" id="A0A9W6MZ17"/>
<dbReference type="EMBL" id="BSFJ01000005">
    <property type="protein sequence ID" value="GLK71728.1"/>
    <property type="molecule type" value="Genomic_DNA"/>
</dbReference>
<dbReference type="InterPro" id="IPR046894">
    <property type="entry name" value="MTaX1"/>
</dbReference>
<dbReference type="RefSeq" id="WP_213373064.1">
    <property type="nucleotide sequence ID" value="NZ_BSFJ01000005.1"/>
</dbReference>
<organism evidence="3 4">
    <name type="scientific">Ancylobacter dichloromethanicus</name>
    <dbReference type="NCBI Taxonomy" id="518825"/>
    <lineage>
        <taxon>Bacteria</taxon>
        <taxon>Pseudomonadati</taxon>
        <taxon>Pseudomonadota</taxon>
        <taxon>Alphaproteobacteria</taxon>
        <taxon>Hyphomicrobiales</taxon>
        <taxon>Xanthobacteraceae</taxon>
        <taxon>Ancylobacter</taxon>
    </lineage>
</organism>
<feature type="domain" description="HNH nuclease" evidence="1">
    <location>
        <begin position="223"/>
        <end position="272"/>
    </location>
</feature>
<gene>
    <name evidence="3" type="ORF">GCM10017643_18430</name>
</gene>
<reference evidence="3" key="2">
    <citation type="submission" date="2023-01" db="EMBL/GenBank/DDBJ databases">
        <authorList>
            <person name="Sun Q."/>
            <person name="Evtushenko L."/>
        </authorList>
    </citation>
    <scope>NUCLEOTIDE SEQUENCE</scope>
    <source>
        <strain evidence="3">VKM B-2484</strain>
    </source>
</reference>
<protein>
    <recommendedName>
        <fullName evidence="5">HNH nuclease domain-containing protein</fullName>
    </recommendedName>
</protein>
<evidence type="ECO:0000259" key="2">
    <source>
        <dbReference type="Pfam" id="PF20296"/>
    </source>
</evidence>
<comment type="caution">
    <text evidence="3">The sequence shown here is derived from an EMBL/GenBank/DDBJ whole genome shotgun (WGS) entry which is preliminary data.</text>
</comment>
<name>A0A9W6MZ17_9HYPH</name>
<dbReference type="Pfam" id="PF20296">
    <property type="entry name" value="MTaX1"/>
    <property type="match status" value="1"/>
</dbReference>
<evidence type="ECO:0000259" key="1">
    <source>
        <dbReference type="Pfam" id="PF13391"/>
    </source>
</evidence>
<keyword evidence="4" id="KW-1185">Reference proteome</keyword>